<protein>
    <submittedName>
        <fullName evidence="1">Uncharacterized protein</fullName>
    </submittedName>
</protein>
<dbReference type="EMBL" id="JBJUIK010000007">
    <property type="protein sequence ID" value="KAL3522713.1"/>
    <property type="molecule type" value="Genomic_DNA"/>
</dbReference>
<organism evidence="1 2">
    <name type="scientific">Cinchona calisaya</name>
    <dbReference type="NCBI Taxonomy" id="153742"/>
    <lineage>
        <taxon>Eukaryota</taxon>
        <taxon>Viridiplantae</taxon>
        <taxon>Streptophyta</taxon>
        <taxon>Embryophyta</taxon>
        <taxon>Tracheophyta</taxon>
        <taxon>Spermatophyta</taxon>
        <taxon>Magnoliopsida</taxon>
        <taxon>eudicotyledons</taxon>
        <taxon>Gunneridae</taxon>
        <taxon>Pentapetalae</taxon>
        <taxon>asterids</taxon>
        <taxon>lamiids</taxon>
        <taxon>Gentianales</taxon>
        <taxon>Rubiaceae</taxon>
        <taxon>Cinchonoideae</taxon>
        <taxon>Cinchoneae</taxon>
        <taxon>Cinchona</taxon>
    </lineage>
</organism>
<proteinExistence type="predicted"/>
<dbReference type="AlphaFoldDB" id="A0ABD2ZUP3"/>
<accession>A0ABD2ZUP3</accession>
<name>A0ABD2ZUP3_9GENT</name>
<comment type="caution">
    <text evidence="1">The sequence shown here is derived from an EMBL/GenBank/DDBJ whole genome shotgun (WGS) entry which is preliminary data.</text>
</comment>
<evidence type="ECO:0000313" key="2">
    <source>
        <dbReference type="Proteomes" id="UP001630127"/>
    </source>
</evidence>
<keyword evidence="2" id="KW-1185">Reference proteome</keyword>
<sequence length="109" mass="12218">MVHDFVEFSVPQCGELSVSVIAPIYASPWVQEPIVVGKLVASPAQRLFLLHVNISVTLSSKTCSDHAPMVFNLQSSQLSGPEMFRFLNIWTKHSVFSQTVEGRWNQVCR</sequence>
<reference evidence="1 2" key="1">
    <citation type="submission" date="2024-11" db="EMBL/GenBank/DDBJ databases">
        <title>A near-complete genome assembly of Cinchona calisaya.</title>
        <authorList>
            <person name="Lian D.C."/>
            <person name="Zhao X.W."/>
            <person name="Wei L."/>
        </authorList>
    </citation>
    <scope>NUCLEOTIDE SEQUENCE [LARGE SCALE GENOMIC DNA]</scope>
    <source>
        <tissue evidence="1">Nenye</tissue>
    </source>
</reference>
<gene>
    <name evidence="1" type="ORF">ACH5RR_015547</name>
</gene>
<dbReference type="Proteomes" id="UP001630127">
    <property type="component" value="Unassembled WGS sequence"/>
</dbReference>
<evidence type="ECO:0000313" key="1">
    <source>
        <dbReference type="EMBL" id="KAL3522713.1"/>
    </source>
</evidence>